<dbReference type="Pfam" id="PF15908">
    <property type="entry name" value="HMMR_C"/>
    <property type="match status" value="1"/>
</dbReference>
<gene>
    <name evidence="7" type="primary">LOC118419927</name>
</gene>
<dbReference type="GO" id="GO:0005819">
    <property type="term" value="C:spindle"/>
    <property type="evidence" value="ECO:0007669"/>
    <property type="project" value="UniProtKB-SubCell"/>
</dbReference>
<dbReference type="PANTHER" id="PTHR18956">
    <property type="entry name" value="HYALURONAN MEDIATED MOTILITY RECEPTOR"/>
    <property type="match status" value="1"/>
</dbReference>
<feature type="compositionally biased region" description="Basic and acidic residues" evidence="4">
    <location>
        <begin position="120"/>
        <end position="145"/>
    </location>
</feature>
<dbReference type="OrthoDB" id="419631at2759"/>
<reference evidence="7" key="2">
    <citation type="submission" date="2025-08" db="UniProtKB">
        <authorList>
            <consortium name="RefSeq"/>
        </authorList>
    </citation>
    <scope>IDENTIFICATION</scope>
    <source>
        <strain evidence="7">S238N-H82</strain>
        <tissue evidence="7">Testes</tissue>
    </source>
</reference>
<reference evidence="6" key="1">
    <citation type="journal article" date="2020" name="Nat. Ecol. Evol.">
        <title>Deeply conserved synteny resolves early events in vertebrate evolution.</title>
        <authorList>
            <person name="Simakov O."/>
            <person name="Marletaz F."/>
            <person name="Yue J.X."/>
            <person name="O'Connell B."/>
            <person name="Jenkins J."/>
            <person name="Brandt A."/>
            <person name="Calef R."/>
            <person name="Tung C.H."/>
            <person name="Huang T.K."/>
            <person name="Schmutz J."/>
            <person name="Satoh N."/>
            <person name="Yu J.K."/>
            <person name="Putnam N.H."/>
            <person name="Green R.E."/>
            <person name="Rokhsar D.S."/>
        </authorList>
    </citation>
    <scope>NUCLEOTIDE SEQUENCE [LARGE SCALE GENOMIC DNA]</scope>
    <source>
        <strain evidence="6">S238N-H82</strain>
    </source>
</reference>
<feature type="region of interest" description="Disordered" evidence="4">
    <location>
        <begin position="1"/>
        <end position="21"/>
    </location>
</feature>
<keyword evidence="3" id="KW-0206">Cytoskeleton</keyword>
<dbReference type="GeneID" id="118419927"/>
<proteinExistence type="predicted"/>
<dbReference type="InterPro" id="IPR026203">
    <property type="entry name" value="IHABP"/>
</dbReference>
<dbReference type="GO" id="GO:0005540">
    <property type="term" value="F:hyaluronic acid binding"/>
    <property type="evidence" value="ECO:0007669"/>
    <property type="project" value="InterPro"/>
</dbReference>
<sequence>MRAIQEEERASADPEELSRLQAESDRWQTLYEELQAKVEPFQDQLDAFEAEKNALLSQTTVAQGEMKRLADQYANLLGHQNQKQKIRHVQKLQQENVKLKQEVTKLREESTKHKRQTQKLQDKLNRQQGVRRFDPSKAFKHKENADPAADNSMMSTM</sequence>
<evidence type="ECO:0000313" key="6">
    <source>
        <dbReference type="Proteomes" id="UP000001554"/>
    </source>
</evidence>
<feature type="region of interest" description="Disordered" evidence="4">
    <location>
        <begin position="106"/>
        <end position="157"/>
    </location>
</feature>
<evidence type="ECO:0000313" key="7">
    <source>
        <dbReference type="RefSeq" id="XP_035682488.1"/>
    </source>
</evidence>
<evidence type="ECO:0000256" key="4">
    <source>
        <dbReference type="SAM" id="MobiDB-lite"/>
    </source>
</evidence>
<dbReference type="AlphaFoldDB" id="A0A9J7LHQ1"/>
<accession>A0A9J7LHQ1</accession>
<name>A0A9J7LHQ1_BRAFL</name>
<organism evidence="6 7">
    <name type="scientific">Branchiostoma floridae</name>
    <name type="common">Florida lancelet</name>
    <name type="synonym">Amphioxus</name>
    <dbReference type="NCBI Taxonomy" id="7739"/>
    <lineage>
        <taxon>Eukaryota</taxon>
        <taxon>Metazoa</taxon>
        <taxon>Chordata</taxon>
        <taxon>Cephalochordata</taxon>
        <taxon>Leptocardii</taxon>
        <taxon>Amphioxiformes</taxon>
        <taxon>Branchiostomatidae</taxon>
        <taxon>Branchiostoma</taxon>
    </lineage>
</organism>
<protein>
    <submittedName>
        <fullName evidence="7">Hyaluronan-mediated motility receptor-like</fullName>
    </submittedName>
</protein>
<keyword evidence="6" id="KW-1185">Reference proteome</keyword>
<keyword evidence="2" id="KW-0963">Cytoplasm</keyword>
<dbReference type="RefSeq" id="XP_035682488.1">
    <property type="nucleotide sequence ID" value="XM_035826595.1"/>
</dbReference>
<dbReference type="OMA" id="ENPRETQ"/>
<dbReference type="KEGG" id="bfo:118419927"/>
<evidence type="ECO:0000259" key="5">
    <source>
        <dbReference type="Pfam" id="PF15908"/>
    </source>
</evidence>
<dbReference type="Proteomes" id="UP000001554">
    <property type="component" value="Chromosome 7"/>
</dbReference>
<evidence type="ECO:0000256" key="2">
    <source>
        <dbReference type="ARBA" id="ARBA00022490"/>
    </source>
</evidence>
<evidence type="ECO:0000256" key="3">
    <source>
        <dbReference type="ARBA" id="ARBA00023212"/>
    </source>
</evidence>
<dbReference type="InterPro" id="IPR031794">
    <property type="entry name" value="HMMR_C"/>
</dbReference>
<dbReference type="PANTHER" id="PTHR18956:SF6">
    <property type="entry name" value="HYALURONAN MEDIATED MOTILITY RECEPTOR"/>
    <property type="match status" value="1"/>
</dbReference>
<evidence type="ECO:0000256" key="1">
    <source>
        <dbReference type="ARBA" id="ARBA00004186"/>
    </source>
</evidence>
<comment type="subcellular location">
    <subcellularLocation>
        <location evidence="1">Cytoplasm</location>
        <location evidence="1">Cytoskeleton</location>
        <location evidence="1">Spindle</location>
    </subcellularLocation>
</comment>
<feature type="domain" description="Hyaluronan-mediated motility receptor C-terminal" evidence="5">
    <location>
        <begin position="4"/>
        <end position="146"/>
    </location>
</feature>